<proteinExistence type="predicted"/>
<keyword evidence="2" id="KW-1185">Reference proteome</keyword>
<dbReference type="Proteomes" id="UP000308600">
    <property type="component" value="Unassembled WGS sequence"/>
</dbReference>
<name>A0ACD3AP44_9AGAR</name>
<evidence type="ECO:0000313" key="2">
    <source>
        <dbReference type="Proteomes" id="UP000308600"/>
    </source>
</evidence>
<gene>
    <name evidence="1" type="ORF">BDN72DRAFT_93745</name>
</gene>
<protein>
    <submittedName>
        <fullName evidence="1">Uncharacterized protein</fullName>
    </submittedName>
</protein>
<sequence>METCVPRRLYMVLGADMRRDSLQQPSNGGKMGLRREASIGLRCVYRFRLYLVTLVELLSKQGSPAFSQPPPSSPAAVVFVPTTIIALPTAVADLSPRTALQPGLFVVRFETLNNHPHPPCPEAARVERIQEGGRRVLFRSGSC</sequence>
<reference evidence="1 2" key="1">
    <citation type="journal article" date="2019" name="Nat. Ecol. Evol.">
        <title>Megaphylogeny resolves global patterns of mushroom evolution.</title>
        <authorList>
            <person name="Varga T."/>
            <person name="Krizsan K."/>
            <person name="Foldi C."/>
            <person name="Dima B."/>
            <person name="Sanchez-Garcia M."/>
            <person name="Sanchez-Ramirez S."/>
            <person name="Szollosi G.J."/>
            <person name="Szarkandi J.G."/>
            <person name="Papp V."/>
            <person name="Albert L."/>
            <person name="Andreopoulos W."/>
            <person name="Angelini C."/>
            <person name="Antonin V."/>
            <person name="Barry K.W."/>
            <person name="Bougher N.L."/>
            <person name="Buchanan P."/>
            <person name="Buyck B."/>
            <person name="Bense V."/>
            <person name="Catcheside P."/>
            <person name="Chovatia M."/>
            <person name="Cooper J."/>
            <person name="Damon W."/>
            <person name="Desjardin D."/>
            <person name="Finy P."/>
            <person name="Geml J."/>
            <person name="Haridas S."/>
            <person name="Hughes K."/>
            <person name="Justo A."/>
            <person name="Karasinski D."/>
            <person name="Kautmanova I."/>
            <person name="Kiss B."/>
            <person name="Kocsube S."/>
            <person name="Kotiranta H."/>
            <person name="LaButti K.M."/>
            <person name="Lechner B.E."/>
            <person name="Liimatainen K."/>
            <person name="Lipzen A."/>
            <person name="Lukacs Z."/>
            <person name="Mihaltcheva S."/>
            <person name="Morgado L.N."/>
            <person name="Niskanen T."/>
            <person name="Noordeloos M.E."/>
            <person name="Ohm R.A."/>
            <person name="Ortiz-Santana B."/>
            <person name="Ovrebo C."/>
            <person name="Racz N."/>
            <person name="Riley R."/>
            <person name="Savchenko A."/>
            <person name="Shiryaev A."/>
            <person name="Soop K."/>
            <person name="Spirin V."/>
            <person name="Szebenyi C."/>
            <person name="Tomsovsky M."/>
            <person name="Tulloss R.E."/>
            <person name="Uehling J."/>
            <person name="Grigoriev I.V."/>
            <person name="Vagvolgyi C."/>
            <person name="Papp T."/>
            <person name="Martin F.M."/>
            <person name="Miettinen O."/>
            <person name="Hibbett D.S."/>
            <person name="Nagy L.G."/>
        </authorList>
    </citation>
    <scope>NUCLEOTIDE SEQUENCE [LARGE SCALE GENOMIC DNA]</scope>
    <source>
        <strain evidence="1 2">NL-1719</strain>
    </source>
</reference>
<accession>A0ACD3AP44</accession>
<organism evidence="1 2">
    <name type="scientific">Pluteus cervinus</name>
    <dbReference type="NCBI Taxonomy" id="181527"/>
    <lineage>
        <taxon>Eukaryota</taxon>
        <taxon>Fungi</taxon>
        <taxon>Dikarya</taxon>
        <taxon>Basidiomycota</taxon>
        <taxon>Agaricomycotina</taxon>
        <taxon>Agaricomycetes</taxon>
        <taxon>Agaricomycetidae</taxon>
        <taxon>Agaricales</taxon>
        <taxon>Pluteineae</taxon>
        <taxon>Pluteaceae</taxon>
        <taxon>Pluteus</taxon>
    </lineage>
</organism>
<evidence type="ECO:0000313" key="1">
    <source>
        <dbReference type="EMBL" id="TFK67555.1"/>
    </source>
</evidence>
<dbReference type="EMBL" id="ML208373">
    <property type="protein sequence ID" value="TFK67555.1"/>
    <property type="molecule type" value="Genomic_DNA"/>
</dbReference>